<feature type="region of interest" description="Disordered" evidence="1">
    <location>
        <begin position="1"/>
        <end position="25"/>
    </location>
</feature>
<dbReference type="Proteomes" id="UP000308000">
    <property type="component" value="Unassembled WGS sequence"/>
</dbReference>
<proteinExistence type="predicted"/>
<name>A0AAJ5FB07_9DEIO</name>
<protein>
    <submittedName>
        <fullName evidence="2">Uncharacterized protein</fullName>
    </submittedName>
</protein>
<dbReference type="EMBL" id="VBRC01000002">
    <property type="protein sequence ID" value="TLK30812.1"/>
    <property type="molecule type" value="Genomic_DNA"/>
</dbReference>
<feature type="compositionally biased region" description="Basic residues" evidence="1">
    <location>
        <begin position="1"/>
        <end position="13"/>
    </location>
</feature>
<dbReference type="AlphaFoldDB" id="A0AAJ5FB07"/>
<comment type="caution">
    <text evidence="2">The sequence shown here is derived from an EMBL/GenBank/DDBJ whole genome shotgun (WGS) entry which is preliminary data.</text>
</comment>
<evidence type="ECO:0000313" key="2">
    <source>
        <dbReference type="EMBL" id="TLK30812.1"/>
    </source>
</evidence>
<evidence type="ECO:0000313" key="3">
    <source>
        <dbReference type="Proteomes" id="UP000308000"/>
    </source>
</evidence>
<reference evidence="2 3" key="1">
    <citation type="submission" date="2019-04" db="EMBL/GenBank/DDBJ databases">
        <title>Deinococcus metalilatus MA1002 mutant No.5.</title>
        <authorList>
            <person name="Park W."/>
            <person name="Park C."/>
        </authorList>
    </citation>
    <scope>NUCLEOTIDE SEQUENCE [LARGE SCALE GENOMIC DNA]</scope>
    <source>
        <strain evidence="2 3">MA1002-m5</strain>
    </source>
</reference>
<gene>
    <name evidence="2" type="ORF">FCS05_03405</name>
</gene>
<dbReference type="Pfam" id="PF14284">
    <property type="entry name" value="PcfJ"/>
    <property type="match status" value="1"/>
</dbReference>
<organism evidence="2 3">
    <name type="scientific">Deinococcus metallilatus</name>
    <dbReference type="NCBI Taxonomy" id="1211322"/>
    <lineage>
        <taxon>Bacteria</taxon>
        <taxon>Thermotogati</taxon>
        <taxon>Deinococcota</taxon>
        <taxon>Deinococci</taxon>
        <taxon>Deinococcales</taxon>
        <taxon>Deinococcaceae</taxon>
        <taxon>Deinococcus</taxon>
    </lineage>
</organism>
<evidence type="ECO:0000256" key="1">
    <source>
        <dbReference type="SAM" id="MobiDB-lite"/>
    </source>
</evidence>
<sequence length="623" mass="69980">MRRPLSVQGRRKPGMSEQATPAPKPQHELDVLYARLAERNAHLFPGRLQVPRAARTCVKGPAALEREIQAFERFRRRHEGRRRVLWTVLDACSPSEPEWEGVVWIRHASGLKERVPIRQHPALQAAVPGTGQLADLNEAGTAIFEQFVRPRLTPEQVRSALKVGYGRTCVHRMTALRDHPFTPGVREFYELRTEYSVSALTPRTGQHAPAKYCRFTCTQTTTRVQRRGRDLLLIQGGQVRNVKYGRFDPAGLTPEVCRGLQALAWELARETCCAGELAQLREAFAPEDQPRTTERLGPFLFAVQHPDYLNVPALIEHVQLSARREYRAWLRRRPGATTLLRELCGSLPRGVRPLLARLDVLTLAASLHRSGMRSPDLKAQVLNAYAPALREHRCGPPFDARWYVELAGGEQQAARRLIRTFREGHAVSGLALLLGDTERLWQDVQAAQPGYRPGRDQLDPLALHDHLARLHTRIRTENRPIPSGTDGRLSHLDADLPHAARGTLHFRRARETHDLIHVSETLHNCVSSYAGAAIRGEVVIVVARDGRGTPVYCLEVRGRAVHQFKRDRNQGLRDQTDLAAAFGYLGQACLSIRTHDLAPLCHHPGLPQEAVSIPEPEPDDLPF</sequence>
<accession>A0AAJ5FB07</accession>
<dbReference type="InterPro" id="IPR025586">
    <property type="entry name" value="PcfJ"/>
</dbReference>